<dbReference type="Pfam" id="PF03083">
    <property type="entry name" value="MtN3_slv"/>
    <property type="match status" value="2"/>
</dbReference>
<feature type="transmembrane region" description="Helical" evidence="13">
    <location>
        <begin position="51"/>
        <end position="72"/>
    </location>
</feature>
<keyword evidence="10 13" id="KW-1133">Transmembrane helix</keyword>
<feature type="transmembrane region" description="Helical" evidence="13">
    <location>
        <begin position="110"/>
        <end position="128"/>
    </location>
</feature>
<dbReference type="EMBL" id="JNBR01000150">
    <property type="protein sequence ID" value="OQR96274.1"/>
    <property type="molecule type" value="Genomic_DNA"/>
</dbReference>
<dbReference type="STRING" id="1202772.A0A1V9ZE41"/>
<evidence type="ECO:0000313" key="14">
    <source>
        <dbReference type="EMBL" id="OQR96274.1"/>
    </source>
</evidence>
<dbReference type="FunFam" id="1.20.1280.290:FF:000004">
    <property type="entry name" value="Sugar transporter SWEET"/>
    <property type="match status" value="1"/>
</dbReference>
<feature type="transmembrane region" description="Helical" evidence="13">
    <location>
        <begin position="196"/>
        <end position="215"/>
    </location>
</feature>
<evidence type="ECO:0000256" key="2">
    <source>
        <dbReference type="ARBA" id="ARBA00004653"/>
    </source>
</evidence>
<evidence type="ECO:0000256" key="5">
    <source>
        <dbReference type="ARBA" id="ARBA00022448"/>
    </source>
</evidence>
<dbReference type="PANTHER" id="PTHR10791:SF30">
    <property type="entry name" value="SUGAR TRANSPORTER SWEET1"/>
    <property type="match status" value="1"/>
</dbReference>
<dbReference type="GO" id="GO:0005886">
    <property type="term" value="C:plasma membrane"/>
    <property type="evidence" value="ECO:0007669"/>
    <property type="project" value="UniProtKB-SubCell"/>
</dbReference>
<keyword evidence="5" id="KW-0813">Transport</keyword>
<keyword evidence="11" id="KW-0333">Golgi apparatus</keyword>
<feature type="transmembrane region" description="Helical" evidence="13">
    <location>
        <begin position="78"/>
        <end position="98"/>
    </location>
</feature>
<sequence>MAAEALPDSAQSLAATIGWTLIPYIAVVSSLLFAIAPIADIRRIRVAQSTLSLPFAPFFFYMLQSALFLLYACVTSNKLLTATTMVGSVLGSYYVIIYYTYSKEKRLARWYLLLGFCFYALLLHGASVKSTQEAKMIVGVPGNIVMILTAVSPMSKLPDIIRRKDASCLPTGMSVMNAVAGAVWTLYGIMLSDMVVIFPNVISTVVGIVQVLLLVKYPPPSKAEHVV</sequence>
<evidence type="ECO:0000256" key="9">
    <source>
        <dbReference type="ARBA" id="ARBA00022737"/>
    </source>
</evidence>
<dbReference type="Proteomes" id="UP000243579">
    <property type="component" value="Unassembled WGS sequence"/>
</dbReference>
<comment type="subcellular location">
    <subcellularLocation>
        <location evidence="1">Cell membrane</location>
        <topology evidence="1">Multi-pass membrane protein</topology>
    </subcellularLocation>
    <subcellularLocation>
        <location evidence="2">Golgi apparatus membrane</location>
        <topology evidence="2">Multi-pass membrane protein</topology>
    </subcellularLocation>
</comment>
<dbReference type="Gene3D" id="1.20.1280.290">
    <property type="match status" value="2"/>
</dbReference>
<evidence type="ECO:0000256" key="1">
    <source>
        <dbReference type="ARBA" id="ARBA00004651"/>
    </source>
</evidence>
<dbReference type="InterPro" id="IPR047664">
    <property type="entry name" value="SWEET"/>
</dbReference>
<dbReference type="GO" id="GO:0000139">
    <property type="term" value="C:Golgi membrane"/>
    <property type="evidence" value="ECO:0007669"/>
    <property type="project" value="UniProtKB-SubCell"/>
</dbReference>
<dbReference type="AlphaFoldDB" id="A0A1V9ZE41"/>
<evidence type="ECO:0000256" key="11">
    <source>
        <dbReference type="ARBA" id="ARBA00023034"/>
    </source>
</evidence>
<evidence type="ECO:0000256" key="7">
    <source>
        <dbReference type="ARBA" id="ARBA00022597"/>
    </source>
</evidence>
<feature type="transmembrane region" description="Helical" evidence="13">
    <location>
        <begin position="166"/>
        <end position="190"/>
    </location>
</feature>
<evidence type="ECO:0000313" key="15">
    <source>
        <dbReference type="Proteomes" id="UP000243579"/>
    </source>
</evidence>
<keyword evidence="9" id="KW-0677">Repeat</keyword>
<evidence type="ECO:0000256" key="10">
    <source>
        <dbReference type="ARBA" id="ARBA00022989"/>
    </source>
</evidence>
<dbReference type="OrthoDB" id="409725at2759"/>
<keyword evidence="7" id="KW-0762">Sugar transport</keyword>
<name>A0A1V9ZE41_ACHHY</name>
<organism evidence="14 15">
    <name type="scientific">Achlya hypogyna</name>
    <name type="common">Oomycete</name>
    <name type="synonym">Protoachlya hypogyna</name>
    <dbReference type="NCBI Taxonomy" id="1202772"/>
    <lineage>
        <taxon>Eukaryota</taxon>
        <taxon>Sar</taxon>
        <taxon>Stramenopiles</taxon>
        <taxon>Oomycota</taxon>
        <taxon>Saprolegniomycetes</taxon>
        <taxon>Saprolegniales</taxon>
        <taxon>Achlyaceae</taxon>
        <taxon>Achlya</taxon>
    </lineage>
</organism>
<feature type="transmembrane region" description="Helical" evidence="13">
    <location>
        <begin position="134"/>
        <end position="154"/>
    </location>
</feature>
<feature type="transmembrane region" description="Helical" evidence="13">
    <location>
        <begin position="17"/>
        <end position="39"/>
    </location>
</feature>
<accession>A0A1V9ZE41</accession>
<reference evidence="14 15" key="1">
    <citation type="journal article" date="2014" name="Genome Biol. Evol.">
        <title>The secreted proteins of Achlya hypogyna and Thraustotheca clavata identify the ancestral oomycete secretome and reveal gene acquisitions by horizontal gene transfer.</title>
        <authorList>
            <person name="Misner I."/>
            <person name="Blouin N."/>
            <person name="Leonard G."/>
            <person name="Richards T.A."/>
            <person name="Lane C.E."/>
        </authorList>
    </citation>
    <scope>NUCLEOTIDE SEQUENCE [LARGE SCALE GENOMIC DNA]</scope>
    <source>
        <strain evidence="14 15">ATCC 48635</strain>
    </source>
</reference>
<protein>
    <recommendedName>
        <fullName evidence="4">Sugar transporter SWEET1</fullName>
    </recommendedName>
</protein>
<evidence type="ECO:0000256" key="4">
    <source>
        <dbReference type="ARBA" id="ARBA00021741"/>
    </source>
</evidence>
<proteinExistence type="inferred from homology"/>
<dbReference type="InterPro" id="IPR004316">
    <property type="entry name" value="SWEET_rpt"/>
</dbReference>
<keyword evidence="15" id="KW-1185">Reference proteome</keyword>
<dbReference type="GO" id="GO:0051119">
    <property type="term" value="F:sugar transmembrane transporter activity"/>
    <property type="evidence" value="ECO:0007669"/>
    <property type="project" value="InterPro"/>
</dbReference>
<comment type="similarity">
    <text evidence="3">Belongs to the SWEET sugar transporter family.</text>
</comment>
<gene>
    <name evidence="14" type="ORF">ACHHYP_16282</name>
</gene>
<evidence type="ECO:0000256" key="6">
    <source>
        <dbReference type="ARBA" id="ARBA00022475"/>
    </source>
</evidence>
<keyword evidence="6" id="KW-1003">Cell membrane</keyword>
<evidence type="ECO:0000256" key="3">
    <source>
        <dbReference type="ARBA" id="ARBA00007809"/>
    </source>
</evidence>
<keyword evidence="8 13" id="KW-0812">Transmembrane</keyword>
<comment type="caution">
    <text evidence="14">The sequence shown here is derived from an EMBL/GenBank/DDBJ whole genome shotgun (WGS) entry which is preliminary data.</text>
</comment>
<keyword evidence="12 13" id="KW-0472">Membrane</keyword>
<evidence type="ECO:0000256" key="8">
    <source>
        <dbReference type="ARBA" id="ARBA00022692"/>
    </source>
</evidence>
<dbReference type="PANTHER" id="PTHR10791">
    <property type="entry name" value="RAG1-ACTIVATING PROTEIN 1"/>
    <property type="match status" value="1"/>
</dbReference>
<evidence type="ECO:0000256" key="12">
    <source>
        <dbReference type="ARBA" id="ARBA00023136"/>
    </source>
</evidence>
<evidence type="ECO:0000256" key="13">
    <source>
        <dbReference type="SAM" id="Phobius"/>
    </source>
</evidence>